<feature type="transmembrane region" description="Helical" evidence="1">
    <location>
        <begin position="55"/>
        <end position="72"/>
    </location>
</feature>
<feature type="transmembrane region" description="Helical" evidence="1">
    <location>
        <begin position="154"/>
        <end position="172"/>
    </location>
</feature>
<accession>A0A9D1Y1F9</accession>
<evidence type="ECO:0000256" key="1">
    <source>
        <dbReference type="SAM" id="Phobius"/>
    </source>
</evidence>
<feature type="transmembrane region" description="Helical" evidence="1">
    <location>
        <begin position="251"/>
        <end position="269"/>
    </location>
</feature>
<proteinExistence type="predicted"/>
<dbReference type="Proteomes" id="UP000886751">
    <property type="component" value="Unassembled WGS sequence"/>
</dbReference>
<feature type="transmembrane region" description="Helical" evidence="1">
    <location>
        <begin position="103"/>
        <end position="125"/>
    </location>
</feature>
<evidence type="ECO:0000313" key="3">
    <source>
        <dbReference type="Proteomes" id="UP000886751"/>
    </source>
</evidence>
<organism evidence="2 3">
    <name type="scientific">Candidatus Gemmiger excrementipullorum</name>
    <dbReference type="NCBI Taxonomy" id="2838610"/>
    <lineage>
        <taxon>Bacteria</taxon>
        <taxon>Bacillati</taxon>
        <taxon>Bacillota</taxon>
        <taxon>Clostridia</taxon>
        <taxon>Eubacteriales</taxon>
        <taxon>Gemmiger</taxon>
    </lineage>
</organism>
<sequence length="507" mass="57402">MSFATGGLFTKNMYALDQLYNVPGSTATVHPDYPPATSLFSYFGLKLGGVYRECNAYYCANLFLYCLILPVFQHFTWKKPLPLLFLFFIVFLFPFTAPADATLYQNLFSVYVDAPLGFFFAYGLFQYFSLRGRGAADLTLVCLTLFILTLMKPIGIGFALLICLLIAADVLLFQRQQPRRQRVLWVAAPVLSALAAKVSWGLYLKLTNTGGAWDTSRITPAALWAFLRGQGEEYQYETFHNFAGYFRGIPLQYLFYFAAAALCFLFFLCKPAYRRRAALFFGGLGFGYVVYSAALLVLYLFTFSSYEAVRLASIDRYIGTYYYGMFGFFLYAAADHFASGYTFRPDPCPVLLVCMLPFLRQDHLADFLLHPDVSAAETIAYRESVAIPQRIVDALDLQNDRVYVIAQQDNGFTNVVARYQLTPMQPSDGPYSLGVPYDEEDAWTVTISAEEWASLLQDYTHLYIAHTDEQFAALYGSLFADPASLKDQTLYRIEKQNGSLYLVQQQL</sequence>
<reference evidence="2" key="1">
    <citation type="journal article" date="2021" name="PeerJ">
        <title>Extensive microbial diversity within the chicken gut microbiome revealed by metagenomics and culture.</title>
        <authorList>
            <person name="Gilroy R."/>
            <person name="Ravi A."/>
            <person name="Getino M."/>
            <person name="Pursley I."/>
            <person name="Horton D.L."/>
            <person name="Alikhan N.F."/>
            <person name="Baker D."/>
            <person name="Gharbi K."/>
            <person name="Hall N."/>
            <person name="Watson M."/>
            <person name="Adriaenssens E.M."/>
            <person name="Foster-Nyarko E."/>
            <person name="Jarju S."/>
            <person name="Secka A."/>
            <person name="Antonio M."/>
            <person name="Oren A."/>
            <person name="Chaudhuri R.R."/>
            <person name="La Ragione R."/>
            <person name="Hildebrand F."/>
            <person name="Pallen M.J."/>
        </authorList>
    </citation>
    <scope>NUCLEOTIDE SEQUENCE</scope>
    <source>
        <strain evidence="2">ChiHecec2B26-7398</strain>
    </source>
</reference>
<feature type="transmembrane region" description="Helical" evidence="1">
    <location>
        <begin position="278"/>
        <end position="301"/>
    </location>
</feature>
<feature type="transmembrane region" description="Helical" evidence="1">
    <location>
        <begin position="184"/>
        <end position="203"/>
    </location>
</feature>
<comment type="caution">
    <text evidence="2">The sequence shown here is derived from an EMBL/GenBank/DDBJ whole genome shotgun (WGS) entry which is preliminary data.</text>
</comment>
<reference evidence="2" key="2">
    <citation type="submission" date="2021-04" db="EMBL/GenBank/DDBJ databases">
        <authorList>
            <person name="Gilroy R."/>
        </authorList>
    </citation>
    <scope>NUCLEOTIDE SEQUENCE</scope>
    <source>
        <strain evidence="2">ChiHecec2B26-7398</strain>
    </source>
</reference>
<name>A0A9D1Y1F9_9FIRM</name>
<keyword evidence="1" id="KW-1133">Transmembrane helix</keyword>
<evidence type="ECO:0000313" key="2">
    <source>
        <dbReference type="EMBL" id="HIX95134.1"/>
    </source>
</evidence>
<dbReference type="AlphaFoldDB" id="A0A9D1Y1F9"/>
<dbReference type="EMBL" id="DXEI01000101">
    <property type="protein sequence ID" value="HIX95134.1"/>
    <property type="molecule type" value="Genomic_DNA"/>
</dbReference>
<feature type="transmembrane region" description="Helical" evidence="1">
    <location>
        <begin position="321"/>
        <end position="338"/>
    </location>
</feature>
<protein>
    <submittedName>
        <fullName evidence="2">Uncharacterized protein</fullName>
    </submittedName>
</protein>
<keyword evidence="1" id="KW-0472">Membrane</keyword>
<gene>
    <name evidence="2" type="ORF">H9846_06725</name>
</gene>
<feature type="transmembrane region" description="Helical" evidence="1">
    <location>
        <begin position="81"/>
        <end position="97"/>
    </location>
</feature>
<keyword evidence="1" id="KW-0812">Transmembrane</keyword>